<gene>
    <name evidence="1" type="ORF">AK812_SmicGene22289</name>
</gene>
<dbReference type="Proteomes" id="UP000186817">
    <property type="component" value="Unassembled WGS sequence"/>
</dbReference>
<accession>A0A1Q9DK69</accession>
<name>A0A1Q9DK69_SYMMI</name>
<proteinExistence type="predicted"/>
<reference evidence="1 2" key="1">
    <citation type="submission" date="2016-02" db="EMBL/GenBank/DDBJ databases">
        <title>Genome analysis of coral dinoflagellate symbionts highlights evolutionary adaptations to a symbiotic lifestyle.</title>
        <authorList>
            <person name="Aranda M."/>
            <person name="Li Y."/>
            <person name="Liew Y.J."/>
            <person name="Baumgarten S."/>
            <person name="Simakov O."/>
            <person name="Wilson M."/>
            <person name="Piel J."/>
            <person name="Ashoor H."/>
            <person name="Bougouffa S."/>
            <person name="Bajic V.B."/>
            <person name="Ryu T."/>
            <person name="Ravasi T."/>
            <person name="Bayer T."/>
            <person name="Micklem G."/>
            <person name="Kim H."/>
            <person name="Bhak J."/>
            <person name="Lajeunesse T.C."/>
            <person name="Voolstra C.R."/>
        </authorList>
    </citation>
    <scope>NUCLEOTIDE SEQUENCE [LARGE SCALE GENOMIC DNA]</scope>
    <source>
        <strain evidence="1 2">CCMP2467</strain>
    </source>
</reference>
<dbReference type="OrthoDB" id="414964at2759"/>
<comment type="caution">
    <text evidence="1">The sequence shown here is derived from an EMBL/GenBank/DDBJ whole genome shotgun (WGS) entry which is preliminary data.</text>
</comment>
<organism evidence="1 2">
    <name type="scientific">Symbiodinium microadriaticum</name>
    <name type="common">Dinoflagellate</name>
    <name type="synonym">Zooxanthella microadriatica</name>
    <dbReference type="NCBI Taxonomy" id="2951"/>
    <lineage>
        <taxon>Eukaryota</taxon>
        <taxon>Sar</taxon>
        <taxon>Alveolata</taxon>
        <taxon>Dinophyceae</taxon>
        <taxon>Suessiales</taxon>
        <taxon>Symbiodiniaceae</taxon>
        <taxon>Symbiodinium</taxon>
    </lineage>
</organism>
<protein>
    <submittedName>
        <fullName evidence="1">Uncharacterized protein</fullName>
    </submittedName>
</protein>
<evidence type="ECO:0000313" key="1">
    <source>
        <dbReference type="EMBL" id="OLP95540.1"/>
    </source>
</evidence>
<sequence>MRLRLDVPHSERNELQRKYVDVQCSERNELQRKRPDSLTMSTRLEDGMYRPCRLFVSKGSGIIWWSSKHGSGHAFTLGRAIRRAQGERGVAMYLCMPCSERNELQRKRIAEVSQWVAWVGVVGRAVQALLALEARLEQAQPVEKEMLDWLRDALQPVPAGPPEPEAFDVEMFDQLVGDAVKELLSFSSEQAIANVVENVNLQASVYHDVEDEAWVNLSMRGKTVFARERRYHRFRDAEPGRSQGNLAIELEARRRSLKHGGLDVPYSEGKDGFWHHLAIALKAHLPPAKGDLLLMLAQVNGDGFWHYVAIALKANLSPAQGPAMHWPLGVPYSERDELQGKHLGSFDDEQYGDKKEKRMASGIIWPLLGRLTFLRQKETFCLLAQVVLEPQVPTGICIWTCHTASATSCSASVPYGLVDDERQADERNSPSSSVIAAFRSNNASSLKPQAKAAKAVAYINTCLDVPYSERKEPQRLAVKCPAMHLHLDVPYSDHKELQRKRLGSFDDEQQGDEKKQRMGSGIIWPLLSKLTFLWQKETCWLLAQVLEPRGPDVPYSKRKEPQRLAVK</sequence>
<dbReference type="AlphaFoldDB" id="A0A1Q9DK69"/>
<keyword evidence="2" id="KW-1185">Reference proteome</keyword>
<evidence type="ECO:0000313" key="2">
    <source>
        <dbReference type="Proteomes" id="UP000186817"/>
    </source>
</evidence>
<dbReference type="EMBL" id="LSRX01000499">
    <property type="protein sequence ID" value="OLP95540.1"/>
    <property type="molecule type" value="Genomic_DNA"/>
</dbReference>